<accession>A0A2D3WJY7</accession>
<dbReference type="GO" id="GO:0051539">
    <property type="term" value="F:4 iron, 4 sulfur cluster binding"/>
    <property type="evidence" value="ECO:0007669"/>
    <property type="project" value="TreeGrafter"/>
</dbReference>
<name>A0A2D3WJY7_9BACT</name>
<organism evidence="1 2">
    <name type="scientific">Sulfuricurvum kujiense</name>
    <dbReference type="NCBI Taxonomy" id="148813"/>
    <lineage>
        <taxon>Bacteria</taxon>
        <taxon>Pseudomonadati</taxon>
        <taxon>Campylobacterota</taxon>
        <taxon>Epsilonproteobacteria</taxon>
        <taxon>Campylobacterales</taxon>
        <taxon>Sulfurimonadaceae</taxon>
        <taxon>Sulfuricurvum</taxon>
    </lineage>
</organism>
<dbReference type="PANTHER" id="PTHR37822">
    <property type="entry name" value="SPORE PHOTOPRODUCT LYASE-RELATED"/>
    <property type="match status" value="1"/>
</dbReference>
<evidence type="ECO:0000313" key="2">
    <source>
        <dbReference type="Proteomes" id="UP000228859"/>
    </source>
</evidence>
<proteinExistence type="predicted"/>
<dbReference type="Gene3D" id="3.40.50.1580">
    <property type="entry name" value="Nucleoside phosphorylase domain"/>
    <property type="match status" value="1"/>
</dbReference>
<sequence>MIYLVTALDAEARPLCDYYRLKRDTSLPYTLYRNEEIVLVVSGMGRMNALMAVSALLGWRIPGEKDILINIGICGAPSTYAVGEALLIHQILDGDRRYYPDILYSHPLRETSMRCIDTPQSLCGDYPVDMESGAIFQAASRFFKLHQMAFLKIVSDHCIPESVTKEGVMELLRSHVDTVDTLISRLRAIQKEASLFSADEREAIEVFKTHFTKSQGSALEDALTYFRFRNKGTFPPLNPLIPSSKRERSQLLEELIATLTA</sequence>
<comment type="caution">
    <text evidence="1">The sequence shown here is derived from an EMBL/GenBank/DDBJ whole genome shotgun (WGS) entry which is preliminary data.</text>
</comment>
<evidence type="ECO:0008006" key="3">
    <source>
        <dbReference type="Google" id="ProtNLM"/>
    </source>
</evidence>
<evidence type="ECO:0000313" key="1">
    <source>
        <dbReference type="EMBL" id="DAB39047.1"/>
    </source>
</evidence>
<dbReference type="GO" id="GO:1904047">
    <property type="term" value="F:S-adenosyl-L-methionine binding"/>
    <property type="evidence" value="ECO:0007669"/>
    <property type="project" value="TreeGrafter"/>
</dbReference>
<dbReference type="GO" id="GO:0009116">
    <property type="term" value="P:nucleoside metabolic process"/>
    <property type="evidence" value="ECO:0007669"/>
    <property type="project" value="InterPro"/>
</dbReference>
<dbReference type="GO" id="GO:0042601">
    <property type="term" value="C:endospore-forming forespore"/>
    <property type="evidence" value="ECO:0007669"/>
    <property type="project" value="TreeGrafter"/>
</dbReference>
<dbReference type="PANTHER" id="PTHR37822:SF2">
    <property type="entry name" value="SPORE PHOTOPRODUCT LYASE"/>
    <property type="match status" value="1"/>
</dbReference>
<dbReference type="Proteomes" id="UP000228859">
    <property type="component" value="Unassembled WGS sequence"/>
</dbReference>
<reference evidence="1 2" key="1">
    <citation type="journal article" date="2017" name="Front. Microbiol.">
        <title>Comparative Genomic Analysis of the Class Epsilonproteobacteria and Proposed Reclassification to Epsilonbacteraeota (phyl. nov.).</title>
        <authorList>
            <person name="Waite D.W."/>
            <person name="Vanwonterghem I."/>
            <person name="Rinke C."/>
            <person name="Parks D.H."/>
            <person name="Zhang Y."/>
            <person name="Takai K."/>
            <person name="Sievert S.M."/>
            <person name="Simon J."/>
            <person name="Campbell B.J."/>
            <person name="Hanson T.E."/>
            <person name="Woyke T."/>
            <person name="Klotz M.G."/>
            <person name="Hugenholtz P."/>
        </authorList>
    </citation>
    <scope>NUCLEOTIDE SEQUENCE [LARGE SCALE GENOMIC DNA]</scope>
    <source>
        <strain evidence="1">UBA12443</strain>
    </source>
</reference>
<dbReference type="SUPFAM" id="SSF53167">
    <property type="entry name" value="Purine and uridine phosphorylases"/>
    <property type="match status" value="1"/>
</dbReference>
<gene>
    <name evidence="1" type="ORF">CFH83_02815</name>
</gene>
<dbReference type="AlphaFoldDB" id="A0A2D3WJY7"/>
<dbReference type="InterPro" id="IPR035994">
    <property type="entry name" value="Nucleoside_phosphorylase_sf"/>
</dbReference>
<protein>
    <recommendedName>
        <fullName evidence="3">Nucleoside phosphorylase domain-containing protein</fullName>
    </recommendedName>
</protein>
<dbReference type="EMBL" id="DLUI01000045">
    <property type="protein sequence ID" value="DAB39047.1"/>
    <property type="molecule type" value="Genomic_DNA"/>
</dbReference>
<dbReference type="InterPro" id="IPR049539">
    <property type="entry name" value="SPL"/>
</dbReference>
<dbReference type="GO" id="GO:0003913">
    <property type="term" value="F:DNA photolyase activity"/>
    <property type="evidence" value="ECO:0007669"/>
    <property type="project" value="TreeGrafter"/>
</dbReference>
<dbReference type="RefSeq" id="WP_294896778.1">
    <property type="nucleotide sequence ID" value="NZ_DLUI01000045.1"/>
</dbReference>